<gene>
    <name evidence="14" type="ORF">J5N97_004228</name>
</gene>
<comment type="subcellular location">
    <subcellularLocation>
        <location evidence="2">Nucleus</location>
    </subcellularLocation>
</comment>
<keyword evidence="5" id="KW-0863">Zinc-finger</keyword>
<dbReference type="InterPro" id="IPR006455">
    <property type="entry name" value="Homeodomain_ZF_HD"/>
</dbReference>
<name>A0A9D5D7K9_9LILI</name>
<feature type="compositionally biased region" description="Pro residues" evidence="12">
    <location>
        <begin position="93"/>
        <end position="103"/>
    </location>
</feature>
<dbReference type="PANTHER" id="PTHR31948">
    <property type="entry name" value="ZINC-FINGER HOMEODOMAIN PROTEIN 2"/>
    <property type="match status" value="1"/>
</dbReference>
<keyword evidence="8" id="KW-0238">DNA-binding</keyword>
<feature type="compositionally biased region" description="Polar residues" evidence="12">
    <location>
        <begin position="213"/>
        <end position="230"/>
    </location>
</feature>
<feature type="compositionally biased region" description="Low complexity" evidence="12">
    <location>
        <begin position="300"/>
        <end position="327"/>
    </location>
</feature>
<feature type="compositionally biased region" description="Low complexity" evidence="12">
    <location>
        <begin position="104"/>
        <end position="118"/>
    </location>
</feature>
<proteinExistence type="predicted"/>
<dbReference type="GO" id="GO:0000976">
    <property type="term" value="F:transcription cis-regulatory region binding"/>
    <property type="evidence" value="ECO:0007669"/>
    <property type="project" value="TreeGrafter"/>
</dbReference>
<feature type="compositionally biased region" description="Basic and acidic residues" evidence="12">
    <location>
        <begin position="1"/>
        <end position="15"/>
    </location>
</feature>
<sequence length="327" mass="35509">MERSMEFRSQDHHESMSFNQAPPSMRTSAFSKPTLSPSSSLLLSSRGILASSAGPRNGNCFDLPSSSPSPPPPAAPAAPAAPAPATAMNNNPPSNPITSPTPSPTSKTPTTPPASSSSVKYRECLRNHAASIGGHVVDGCGEFMPGDADAMKCAACGCHRSFHRKESDGGGGGGSDSYYRFSNGGVRRRGGSSSRMPLLLPPPPANPHLVPGSSATESSSEELNASQHQHPSVVPKKRFRTKFTPEQKEKMLAFSERVGWRIQRQDETMVEQFCAEAGVKRQVLKVWMHNNKNTIRKQLHLQQQQQQQQQPPQSHQTQQQQQQQQQQ</sequence>
<evidence type="ECO:0000256" key="4">
    <source>
        <dbReference type="ARBA" id="ARBA00022723"/>
    </source>
</evidence>
<evidence type="ECO:0000256" key="9">
    <source>
        <dbReference type="ARBA" id="ARBA00023155"/>
    </source>
</evidence>
<dbReference type="Proteomes" id="UP001085076">
    <property type="component" value="Miscellaneous, Linkage group lg01"/>
</dbReference>
<keyword evidence="9" id="KW-0371">Homeobox</keyword>
<dbReference type="GO" id="GO:0003700">
    <property type="term" value="F:DNA-binding transcription factor activity"/>
    <property type="evidence" value="ECO:0007669"/>
    <property type="project" value="TreeGrafter"/>
</dbReference>
<evidence type="ECO:0000256" key="6">
    <source>
        <dbReference type="ARBA" id="ARBA00022833"/>
    </source>
</evidence>
<evidence type="ECO:0000256" key="11">
    <source>
        <dbReference type="ARBA" id="ARBA00023242"/>
    </source>
</evidence>
<feature type="region of interest" description="Disordered" evidence="12">
    <location>
        <begin position="182"/>
        <end position="236"/>
    </location>
</feature>
<dbReference type="NCBIfam" id="TIGR01566">
    <property type="entry name" value="ZF_HD_prot_N"/>
    <property type="match status" value="1"/>
</dbReference>
<comment type="subunit">
    <text evidence="3">Homo- and heterodimer with other ZFHD proteins.</text>
</comment>
<feature type="region of interest" description="Disordered" evidence="12">
    <location>
        <begin position="53"/>
        <end position="119"/>
    </location>
</feature>
<evidence type="ECO:0000313" key="14">
    <source>
        <dbReference type="EMBL" id="KAJ0985872.1"/>
    </source>
</evidence>
<organism evidence="14 15">
    <name type="scientific">Dioscorea zingiberensis</name>
    <dbReference type="NCBI Taxonomy" id="325984"/>
    <lineage>
        <taxon>Eukaryota</taxon>
        <taxon>Viridiplantae</taxon>
        <taxon>Streptophyta</taxon>
        <taxon>Embryophyta</taxon>
        <taxon>Tracheophyta</taxon>
        <taxon>Spermatophyta</taxon>
        <taxon>Magnoliopsida</taxon>
        <taxon>Liliopsida</taxon>
        <taxon>Dioscoreales</taxon>
        <taxon>Dioscoreaceae</taxon>
        <taxon>Dioscorea</taxon>
    </lineage>
</organism>
<keyword evidence="4" id="KW-0479">Metal-binding</keyword>
<keyword evidence="15" id="KW-1185">Reference proteome</keyword>
<dbReference type="SUPFAM" id="SSF46689">
    <property type="entry name" value="Homeodomain-like"/>
    <property type="match status" value="1"/>
</dbReference>
<feature type="region of interest" description="Disordered" evidence="12">
    <location>
        <begin position="1"/>
        <end position="40"/>
    </location>
</feature>
<dbReference type="PROSITE" id="PS51523">
    <property type="entry name" value="ZF_HD_DIMER"/>
    <property type="match status" value="1"/>
</dbReference>
<dbReference type="GO" id="GO:0050793">
    <property type="term" value="P:regulation of developmental process"/>
    <property type="evidence" value="ECO:0007669"/>
    <property type="project" value="TreeGrafter"/>
</dbReference>
<keyword evidence="11" id="KW-0539">Nucleus</keyword>
<reference evidence="14" key="2">
    <citation type="journal article" date="2022" name="Hortic Res">
        <title>The genome of Dioscorea zingiberensis sheds light on the biosynthesis, origin and evolution of the medicinally important diosgenin saponins.</title>
        <authorList>
            <person name="Li Y."/>
            <person name="Tan C."/>
            <person name="Li Z."/>
            <person name="Guo J."/>
            <person name="Li S."/>
            <person name="Chen X."/>
            <person name="Wang C."/>
            <person name="Dai X."/>
            <person name="Yang H."/>
            <person name="Song W."/>
            <person name="Hou L."/>
            <person name="Xu J."/>
            <person name="Tong Z."/>
            <person name="Xu A."/>
            <person name="Yuan X."/>
            <person name="Wang W."/>
            <person name="Yang Q."/>
            <person name="Chen L."/>
            <person name="Sun Z."/>
            <person name="Wang K."/>
            <person name="Pan B."/>
            <person name="Chen J."/>
            <person name="Bao Y."/>
            <person name="Liu F."/>
            <person name="Qi X."/>
            <person name="Gang D.R."/>
            <person name="Wen J."/>
            <person name="Li J."/>
        </authorList>
    </citation>
    <scope>NUCLEOTIDE SEQUENCE</scope>
    <source>
        <strain evidence="14">Dzin_1.0</strain>
    </source>
</reference>
<evidence type="ECO:0000256" key="10">
    <source>
        <dbReference type="ARBA" id="ARBA00023163"/>
    </source>
</evidence>
<dbReference type="OrthoDB" id="636896at2759"/>
<evidence type="ECO:0000256" key="7">
    <source>
        <dbReference type="ARBA" id="ARBA00023015"/>
    </source>
</evidence>
<feature type="region of interest" description="Disordered" evidence="12">
    <location>
        <begin position="298"/>
        <end position="327"/>
    </location>
</feature>
<accession>A0A9D5D7K9</accession>
<feature type="compositionally biased region" description="Low complexity" evidence="12">
    <location>
        <begin position="83"/>
        <end position="92"/>
    </location>
</feature>
<keyword evidence="6" id="KW-0862">Zinc</keyword>
<feature type="compositionally biased region" description="Polar residues" evidence="12">
    <location>
        <begin position="16"/>
        <end position="27"/>
    </location>
</feature>
<feature type="compositionally biased region" description="Pro residues" evidence="12">
    <location>
        <begin position="67"/>
        <end position="82"/>
    </location>
</feature>
<dbReference type="InterPro" id="IPR009057">
    <property type="entry name" value="Homeodomain-like_sf"/>
</dbReference>
<keyword evidence="7" id="KW-0805">Transcription regulation</keyword>
<comment type="function">
    <text evidence="1">Putative transcription factor.</text>
</comment>
<dbReference type="NCBIfam" id="TIGR01565">
    <property type="entry name" value="homeo_ZF_HD"/>
    <property type="match status" value="1"/>
</dbReference>
<dbReference type="EMBL" id="JAGGNH010000001">
    <property type="protein sequence ID" value="KAJ0985872.1"/>
    <property type="molecule type" value="Genomic_DNA"/>
</dbReference>
<evidence type="ECO:0000256" key="1">
    <source>
        <dbReference type="ARBA" id="ARBA00004049"/>
    </source>
</evidence>
<dbReference type="FunFam" id="1.10.10.60:FF:000257">
    <property type="entry name" value="Zinc-finger homeodomain protein 2"/>
    <property type="match status" value="1"/>
</dbReference>
<comment type="caution">
    <text evidence="14">The sequence shown here is derived from an EMBL/GenBank/DDBJ whole genome shotgun (WGS) entry which is preliminary data.</text>
</comment>
<evidence type="ECO:0000256" key="3">
    <source>
        <dbReference type="ARBA" id="ARBA00011416"/>
    </source>
</evidence>
<dbReference type="InterPro" id="IPR006456">
    <property type="entry name" value="ZF_HD_homeobox_Cys/His_dimer"/>
</dbReference>
<evidence type="ECO:0000256" key="2">
    <source>
        <dbReference type="ARBA" id="ARBA00004123"/>
    </source>
</evidence>
<dbReference type="Pfam" id="PF04770">
    <property type="entry name" value="ZF-HD_dimer"/>
    <property type="match status" value="1"/>
</dbReference>
<evidence type="ECO:0000256" key="12">
    <source>
        <dbReference type="SAM" id="MobiDB-lite"/>
    </source>
</evidence>
<evidence type="ECO:0000259" key="13">
    <source>
        <dbReference type="PROSITE" id="PS51523"/>
    </source>
</evidence>
<reference evidence="14" key="1">
    <citation type="submission" date="2021-03" db="EMBL/GenBank/DDBJ databases">
        <authorList>
            <person name="Li Z."/>
            <person name="Yang C."/>
        </authorList>
    </citation>
    <scope>NUCLEOTIDE SEQUENCE</scope>
    <source>
        <strain evidence="14">Dzin_1.0</strain>
        <tissue evidence="14">Leaf</tissue>
    </source>
</reference>
<keyword evidence="10" id="KW-0804">Transcription</keyword>
<evidence type="ECO:0000256" key="8">
    <source>
        <dbReference type="ARBA" id="ARBA00023125"/>
    </source>
</evidence>
<dbReference type="AlphaFoldDB" id="A0A9D5D7K9"/>
<evidence type="ECO:0000256" key="5">
    <source>
        <dbReference type="ARBA" id="ARBA00022771"/>
    </source>
</evidence>
<dbReference type="GO" id="GO:0005634">
    <property type="term" value="C:nucleus"/>
    <property type="evidence" value="ECO:0007669"/>
    <property type="project" value="UniProtKB-SubCell"/>
</dbReference>
<dbReference type="GO" id="GO:0008270">
    <property type="term" value="F:zinc ion binding"/>
    <property type="evidence" value="ECO:0007669"/>
    <property type="project" value="UniProtKB-KW"/>
</dbReference>
<feature type="compositionally biased region" description="Low complexity" evidence="12">
    <location>
        <begin position="28"/>
        <end position="40"/>
    </location>
</feature>
<evidence type="ECO:0000313" key="15">
    <source>
        <dbReference type="Proteomes" id="UP001085076"/>
    </source>
</evidence>
<feature type="domain" description="ZF-HD dimerization-type" evidence="13">
    <location>
        <begin position="121"/>
        <end position="166"/>
    </location>
</feature>
<dbReference type="Gene3D" id="1.10.10.60">
    <property type="entry name" value="Homeodomain-like"/>
    <property type="match status" value="1"/>
</dbReference>
<dbReference type="PANTHER" id="PTHR31948:SF140">
    <property type="entry name" value="ZINC-FINGER HOMEODOMAIN PROTEIN 2"/>
    <property type="match status" value="1"/>
</dbReference>
<protein>
    <recommendedName>
        <fullName evidence="13">ZF-HD dimerization-type domain-containing protein</fullName>
    </recommendedName>
</protein>